<evidence type="ECO:0000313" key="4">
    <source>
        <dbReference type="EMBL" id="QIS88050.1"/>
    </source>
</evidence>
<sequence>MKPCASSLRLEESMTSMVMNQTHVGCLVTKVVLGRNSQPFQREVERLLHNNGPEWLSSRMKAIWTAANHLRNGKPEMARSVYQDAGIAYHKGDMTPKGPFRPVVRSYRDAMRPSVIRRYAAVLRFYTTLVLPRLSRKQSEKAYEAITSKPTADAKVLKQLENYAFEWGVRYADAFYDYIERLAYTPTNPACLAPNTYRYSRVKLNRSDRSTPLRSLAMSLLTEGFIPEGLEHTDPFPLLRRGARKDGPMGRIGVIQEQGAKARVVAMPSARLQYAFHGLHEVLASMSHTSPTSVMHDQQKAIYSLCQHMEEGKQAFSTDLSSATDRFPRSISLALLRGLGLDTYARALEVVSSGDWESPWGLISYGTGQPMGLYSSFPLFHMSNQMVADYARRLVSFSGSGPLDEFSNLSTHYVLGDDIIFSDHRVERQYRSIMESLGVPISEQKSFQGDLVEFAGFVVTRSKGGKPFAFQPYKPPAGKRVTNPINFLAALGAKAKVINQMWDKRVNLFSRTWSDRTPGLVPWVTKEEEPLISSWDSAALDNEFNLLSSKYPLPRPDLDPHIRYSDGLIRSSGSDPGFTIKGLARDKSRDLPQHFLETNRERLGQQPKHPRRVATPFHSDPLIKRELQKEKEEIAAPQVSSQIKSENIPVKEEQSQKGRHREEVSAVRWYFQNEASLIEQEQKERSAHIRSLIESWSVPTAEVESPQSSSFELE</sequence>
<keyword evidence="2" id="KW-0548">Nucleotidyltransferase</keyword>
<organism evidence="4">
    <name type="scientific">Drake virus</name>
    <dbReference type="NCBI Taxonomy" id="2707211"/>
    <lineage>
        <taxon>Viruses</taxon>
        <taxon>Riboviria</taxon>
    </lineage>
</organism>
<feature type="compositionally biased region" description="Basic and acidic residues" evidence="3">
    <location>
        <begin position="649"/>
        <end position="663"/>
    </location>
</feature>
<proteinExistence type="predicted"/>
<dbReference type="EMBL" id="MT025160">
    <property type="protein sequence ID" value="QIS88050.1"/>
    <property type="molecule type" value="Genomic_RNA"/>
</dbReference>
<dbReference type="InterPro" id="IPR043502">
    <property type="entry name" value="DNA/RNA_pol_sf"/>
</dbReference>
<keyword evidence="1" id="KW-0808">Transferase</keyword>
<accession>A0A6H0DKC4</accession>
<dbReference type="PANTHER" id="PTHR34456">
    <property type="entry name" value="MITOVIRUS RNA-DEPENDENT RNA POLYMERASE"/>
    <property type="match status" value="1"/>
</dbReference>
<keyword evidence="4" id="KW-0696">RNA-directed RNA polymerase</keyword>
<evidence type="ECO:0000256" key="3">
    <source>
        <dbReference type="SAM" id="MobiDB-lite"/>
    </source>
</evidence>
<dbReference type="Pfam" id="PF05919">
    <property type="entry name" value="Mitovir_RNA_pol"/>
    <property type="match status" value="1"/>
</dbReference>
<evidence type="ECO:0000256" key="2">
    <source>
        <dbReference type="ARBA" id="ARBA00022695"/>
    </source>
</evidence>
<dbReference type="SUPFAM" id="SSF56672">
    <property type="entry name" value="DNA/RNA polymerases"/>
    <property type="match status" value="1"/>
</dbReference>
<reference evidence="4" key="1">
    <citation type="submission" date="2020-01" db="EMBL/GenBank/DDBJ databases">
        <title>Sustained virome diversity in Antarctic penguins and their ticks: geographical connectedness and no evidence for low pathogen pressure.</title>
        <authorList>
            <person name="Wille M."/>
            <person name="Harvey E."/>
            <person name="Shi M."/>
            <person name="Gonzalez-Acuna D."/>
            <person name="Holmes E.C."/>
            <person name="Hurt A.C."/>
        </authorList>
    </citation>
    <scope>NUCLEOTIDE SEQUENCE</scope>
    <source>
        <strain evidence="4">Antarctic95</strain>
    </source>
</reference>
<name>A0A6H0DKC4_9VIRU</name>
<protein>
    <submittedName>
        <fullName evidence="4">RNA-dependent RNA polymerase</fullName>
    </submittedName>
</protein>
<dbReference type="PANTHER" id="PTHR34456:SF13">
    <property type="entry name" value="REVERSE TRANSCRIPTASE DOMAIN-CONTAINING PROTEIN"/>
    <property type="match status" value="1"/>
</dbReference>
<dbReference type="InterPro" id="IPR008686">
    <property type="entry name" value="RNA_pol_mitovir"/>
</dbReference>
<dbReference type="GO" id="GO:0003968">
    <property type="term" value="F:RNA-directed RNA polymerase activity"/>
    <property type="evidence" value="ECO:0007669"/>
    <property type="project" value="UniProtKB-KW"/>
</dbReference>
<feature type="region of interest" description="Disordered" evidence="3">
    <location>
        <begin position="633"/>
        <end position="663"/>
    </location>
</feature>
<evidence type="ECO:0000256" key="1">
    <source>
        <dbReference type="ARBA" id="ARBA00022679"/>
    </source>
</evidence>